<gene>
    <name evidence="2" type="ORF">PARMNEM_LOCUS20755</name>
</gene>
<accession>A0AAV1M6E6</accession>
<evidence type="ECO:0000313" key="2">
    <source>
        <dbReference type="EMBL" id="CAK1602227.1"/>
    </source>
</evidence>
<evidence type="ECO:0000256" key="1">
    <source>
        <dbReference type="SAM" id="MobiDB-lite"/>
    </source>
</evidence>
<protein>
    <submittedName>
        <fullName evidence="2">Uncharacterized protein</fullName>
    </submittedName>
</protein>
<feature type="compositionally biased region" description="Polar residues" evidence="1">
    <location>
        <begin position="1"/>
        <end position="22"/>
    </location>
</feature>
<feature type="compositionally biased region" description="Low complexity" evidence="1">
    <location>
        <begin position="36"/>
        <end position="53"/>
    </location>
</feature>
<comment type="caution">
    <text evidence="2">The sequence shown here is derived from an EMBL/GenBank/DDBJ whole genome shotgun (WGS) entry which is preliminary data.</text>
</comment>
<evidence type="ECO:0000313" key="3">
    <source>
        <dbReference type="Proteomes" id="UP001314205"/>
    </source>
</evidence>
<keyword evidence="3" id="KW-1185">Reference proteome</keyword>
<organism evidence="2 3">
    <name type="scientific">Parnassius mnemosyne</name>
    <name type="common">clouded apollo</name>
    <dbReference type="NCBI Taxonomy" id="213953"/>
    <lineage>
        <taxon>Eukaryota</taxon>
        <taxon>Metazoa</taxon>
        <taxon>Ecdysozoa</taxon>
        <taxon>Arthropoda</taxon>
        <taxon>Hexapoda</taxon>
        <taxon>Insecta</taxon>
        <taxon>Pterygota</taxon>
        <taxon>Neoptera</taxon>
        <taxon>Endopterygota</taxon>
        <taxon>Lepidoptera</taxon>
        <taxon>Glossata</taxon>
        <taxon>Ditrysia</taxon>
        <taxon>Papilionoidea</taxon>
        <taxon>Papilionidae</taxon>
        <taxon>Parnassiinae</taxon>
        <taxon>Parnassini</taxon>
        <taxon>Parnassius</taxon>
        <taxon>Driopa</taxon>
    </lineage>
</organism>
<proteinExistence type="predicted"/>
<dbReference type="EMBL" id="CAVLGL010000137">
    <property type="protein sequence ID" value="CAK1602227.1"/>
    <property type="molecule type" value="Genomic_DNA"/>
</dbReference>
<dbReference type="AlphaFoldDB" id="A0AAV1M6E6"/>
<sequence>MDSSNKSTSKNQNRTQSTSYNPWNLLFTPRNRSESESSTSSNSQSCQSGSQFSGLQRQSSKSNEDYLYMLWRS</sequence>
<name>A0AAV1M6E6_9NEOP</name>
<dbReference type="Proteomes" id="UP001314205">
    <property type="component" value="Unassembled WGS sequence"/>
</dbReference>
<reference evidence="2 3" key="1">
    <citation type="submission" date="2023-11" db="EMBL/GenBank/DDBJ databases">
        <authorList>
            <person name="Hedman E."/>
            <person name="Englund M."/>
            <person name="Stromberg M."/>
            <person name="Nyberg Akerstrom W."/>
            <person name="Nylinder S."/>
            <person name="Jareborg N."/>
            <person name="Kallberg Y."/>
            <person name="Kronander E."/>
        </authorList>
    </citation>
    <scope>NUCLEOTIDE SEQUENCE [LARGE SCALE GENOMIC DNA]</scope>
</reference>
<feature type="region of interest" description="Disordered" evidence="1">
    <location>
        <begin position="1"/>
        <end position="64"/>
    </location>
</feature>